<name>A0ABX0CEI7_9NOCA</name>
<protein>
    <submittedName>
        <fullName evidence="2">Uncharacterized protein</fullName>
    </submittedName>
</protein>
<dbReference type="EMBL" id="JAAGUX010000002">
    <property type="protein sequence ID" value="NEW54459.1"/>
    <property type="molecule type" value="Genomic_DNA"/>
</dbReference>
<keyword evidence="3" id="KW-1185">Reference proteome</keyword>
<feature type="compositionally biased region" description="Basic and acidic residues" evidence="1">
    <location>
        <begin position="1"/>
        <end position="14"/>
    </location>
</feature>
<feature type="region of interest" description="Disordered" evidence="1">
    <location>
        <begin position="1"/>
        <end position="26"/>
    </location>
</feature>
<evidence type="ECO:0000313" key="3">
    <source>
        <dbReference type="Proteomes" id="UP000470876"/>
    </source>
</evidence>
<feature type="region of interest" description="Disordered" evidence="1">
    <location>
        <begin position="46"/>
        <end position="69"/>
    </location>
</feature>
<reference evidence="2 3" key="1">
    <citation type="submission" date="2020-01" db="EMBL/GenBank/DDBJ databases">
        <title>Genetics and antimicrobial susceptibilities of Nocardia species isolated from the soil; a comparison with species isolated from humans.</title>
        <authorList>
            <person name="Carrasco G."/>
            <person name="Monzon S."/>
            <person name="Sansegundo M."/>
            <person name="Garcia E."/>
            <person name="Garrido N."/>
            <person name="Medina M.J."/>
            <person name="Villalon P."/>
            <person name="Ramirez-Arocha A.C."/>
            <person name="Jimenez P."/>
            <person name="Cuesta I."/>
            <person name="Valdezate S."/>
        </authorList>
    </citation>
    <scope>NUCLEOTIDE SEQUENCE [LARGE SCALE GENOMIC DNA]</scope>
    <source>
        <strain evidence="2 3">CNM20110649</strain>
    </source>
</reference>
<evidence type="ECO:0000313" key="2">
    <source>
        <dbReference type="EMBL" id="NEW54459.1"/>
    </source>
</evidence>
<accession>A0ABX0CEI7</accession>
<dbReference type="RefSeq" id="WP_163828077.1">
    <property type="nucleotide sequence ID" value="NZ_JAAGUX010000002.1"/>
</dbReference>
<gene>
    <name evidence="2" type="ORF">GV794_02100</name>
</gene>
<organism evidence="2 3">
    <name type="scientific">Nocardia cyriacigeorgica</name>
    <dbReference type="NCBI Taxonomy" id="135487"/>
    <lineage>
        <taxon>Bacteria</taxon>
        <taxon>Bacillati</taxon>
        <taxon>Actinomycetota</taxon>
        <taxon>Actinomycetes</taxon>
        <taxon>Mycobacteriales</taxon>
        <taxon>Nocardiaceae</taxon>
        <taxon>Nocardia</taxon>
    </lineage>
</organism>
<comment type="caution">
    <text evidence="2">The sequence shown here is derived from an EMBL/GenBank/DDBJ whole genome shotgun (WGS) entry which is preliminary data.</text>
</comment>
<proteinExistence type="predicted"/>
<sequence>MSPDRYGEPTERGCRNPQCRRGWLGNDNDGRPIPCLGCKPHLAQTKTINDHSERPPSARAQQAIESEAL</sequence>
<dbReference type="Proteomes" id="UP000470876">
    <property type="component" value="Unassembled WGS sequence"/>
</dbReference>
<evidence type="ECO:0000256" key="1">
    <source>
        <dbReference type="SAM" id="MobiDB-lite"/>
    </source>
</evidence>
<feature type="compositionally biased region" description="Polar residues" evidence="1">
    <location>
        <begin position="59"/>
        <end position="69"/>
    </location>
</feature>